<proteinExistence type="predicted"/>
<dbReference type="AlphaFoldDB" id="A0A0V0R4J4"/>
<dbReference type="InterPro" id="IPR001680">
    <property type="entry name" value="WD40_rpt"/>
</dbReference>
<sequence>MEKLIEKFRNYTKYQNMTDKAIILQEFKNIPQHLLGRLDIYTYEYQKIYSELIDYHNPFVPIFEQGVHSESIMDIVISPSKSIFITLGSDKQLKIWHFNHKKGVFICKQNHKFQRNPLSISLHPFAFQCAIGFKEEMKCFFLLQDGLRQAFHTQLKECRAIQFSEMGHLLAVGNYNQICIYNPYTYDLLFTLNGHSGCVKEIKWNENDSIIQSVCSNGMFFVWDYFSHQPYLTKNQSHSINFNKGYEKIQYTCMEYDYVYDLLVGTTQDKKLKIFGDKGQNLIYENETNPYIFTQVQIMFDVNVILFGTNAGGIRMYLWPFDFSLNIQEYSEIAVHQNSVTNLRPTVDQNFLISGSNDGSIYISKMREFIDGHEIQFNQKYFQQQLIEEEQLKQQEIERLKNKETTTKSYIIVQNQIEKERNLHKGLEKNAKNKKKRRNLENIYYLNKVAMNCFTSEEFLTDQIKELEFRIQNLVHDIEEEKDKLNQGCNSKLDNLKIDMNSKYKFQKDHDESEINQISTLYAKQNDKYQELAELEKEKEKIIQEEEINLQNNQKLYIKQLEAMKLDEKKFEEAKDQQKDLTQKEEIIKNKEQEIQKYREINVHLQNYRKVFDYKVQGLQDQRMPLNDHLNNVEGKNSIENIIKKNQELGSFLNEEEVQKLIKNTHPGENEQEIQALLEKRDNLSKKITQMNKINTQQETDKLQTLNRVQDQNTQLLMECNILRMEKKNLQEKIAQINKSQEEVDQQIQEYEKQLKIYKLFQNNKNQNNIDFEAFAADLDQFLMKNKNNKLTQNSSRKRSVSPSRPFYLTQFQQYKIVNQRSGSAGIDKKIKEKANPVFLTEIMKDIKEKNTRLNQDDQNSMNNSKYIGLPQDEKSKLKLNTNDENLKGKLTVLGSPKSIIQHQLYNSSPRNRLKLTKQKTNQSQISNQDDQVKSKQQ</sequence>
<gene>
    <name evidence="4" type="ORF">PPERSA_04707</name>
</gene>
<dbReference type="Pfam" id="PF00400">
    <property type="entry name" value="WD40"/>
    <property type="match status" value="3"/>
</dbReference>
<feature type="repeat" description="WD" evidence="1">
    <location>
        <begin position="65"/>
        <end position="106"/>
    </location>
</feature>
<dbReference type="PANTHER" id="PTHR32215">
    <property type="entry name" value="CILIA- AND FLAGELLA-ASSOCIATED PROTEIN 57"/>
    <property type="match status" value="1"/>
</dbReference>
<dbReference type="SMART" id="SM00320">
    <property type="entry name" value="WD40"/>
    <property type="match status" value="4"/>
</dbReference>
<evidence type="ECO:0000256" key="1">
    <source>
        <dbReference type="PROSITE-ProRule" id="PRU00221"/>
    </source>
</evidence>
<feature type="compositionally biased region" description="Polar residues" evidence="3">
    <location>
        <begin position="919"/>
        <end position="930"/>
    </location>
</feature>
<feature type="coiled-coil region" evidence="2">
    <location>
        <begin position="383"/>
        <end position="437"/>
    </location>
</feature>
<feature type="compositionally biased region" description="Polar residues" evidence="3">
    <location>
        <begin position="857"/>
        <end position="866"/>
    </location>
</feature>
<dbReference type="InterPro" id="IPR015943">
    <property type="entry name" value="WD40/YVTN_repeat-like_dom_sf"/>
</dbReference>
<evidence type="ECO:0000256" key="2">
    <source>
        <dbReference type="SAM" id="Coils"/>
    </source>
</evidence>
<feature type="region of interest" description="Disordered" evidence="3">
    <location>
        <begin position="852"/>
        <end position="874"/>
    </location>
</feature>
<dbReference type="InterPro" id="IPR052993">
    <property type="entry name" value="CFA-57"/>
</dbReference>
<evidence type="ECO:0000313" key="5">
    <source>
        <dbReference type="Proteomes" id="UP000054937"/>
    </source>
</evidence>
<feature type="region of interest" description="Disordered" evidence="3">
    <location>
        <begin position="918"/>
        <end position="938"/>
    </location>
</feature>
<dbReference type="InterPro" id="IPR036322">
    <property type="entry name" value="WD40_repeat_dom_sf"/>
</dbReference>
<keyword evidence="5" id="KW-1185">Reference proteome</keyword>
<feature type="repeat" description="WD" evidence="1">
    <location>
        <begin position="192"/>
        <end position="233"/>
    </location>
</feature>
<keyword evidence="2" id="KW-0175">Coiled coil</keyword>
<comment type="caution">
    <text evidence="4">The sequence shown here is derived from an EMBL/GenBank/DDBJ whole genome shotgun (WGS) entry which is preliminary data.</text>
</comment>
<reference evidence="4 5" key="1">
    <citation type="journal article" date="2015" name="Sci. Rep.">
        <title>Genome of the facultative scuticociliatosis pathogen Pseudocohnilembus persalinus provides insight into its virulence through horizontal gene transfer.</title>
        <authorList>
            <person name="Xiong J."/>
            <person name="Wang G."/>
            <person name="Cheng J."/>
            <person name="Tian M."/>
            <person name="Pan X."/>
            <person name="Warren A."/>
            <person name="Jiang C."/>
            <person name="Yuan D."/>
            <person name="Miao W."/>
        </authorList>
    </citation>
    <scope>NUCLEOTIDE SEQUENCE [LARGE SCALE GENOMIC DNA]</scope>
    <source>
        <strain evidence="4">36N120E</strain>
    </source>
</reference>
<dbReference type="PANTHER" id="PTHR32215:SF0">
    <property type="entry name" value="CILIA- AND FLAGELLA-ASSOCIATED PROTEIN 57"/>
    <property type="match status" value="1"/>
</dbReference>
<dbReference type="PROSITE" id="PS50082">
    <property type="entry name" value="WD_REPEATS_2"/>
    <property type="match status" value="2"/>
</dbReference>
<evidence type="ECO:0000313" key="4">
    <source>
        <dbReference type="EMBL" id="KRX09401.1"/>
    </source>
</evidence>
<protein>
    <submittedName>
        <fullName evidence="4">WD40-repeat-containing domain</fullName>
    </submittedName>
</protein>
<keyword evidence="1" id="KW-0853">WD repeat</keyword>
<accession>A0A0V0R4J4</accession>
<dbReference type="Gene3D" id="2.130.10.10">
    <property type="entry name" value="YVTN repeat-like/Quinoprotein amine dehydrogenase"/>
    <property type="match status" value="1"/>
</dbReference>
<dbReference type="OrthoDB" id="310763at2759"/>
<organism evidence="4 5">
    <name type="scientific">Pseudocohnilembus persalinus</name>
    <name type="common">Ciliate</name>
    <dbReference type="NCBI Taxonomy" id="266149"/>
    <lineage>
        <taxon>Eukaryota</taxon>
        <taxon>Sar</taxon>
        <taxon>Alveolata</taxon>
        <taxon>Ciliophora</taxon>
        <taxon>Intramacronucleata</taxon>
        <taxon>Oligohymenophorea</taxon>
        <taxon>Scuticociliatia</taxon>
        <taxon>Philasterida</taxon>
        <taxon>Pseudocohnilembidae</taxon>
        <taxon>Pseudocohnilembus</taxon>
    </lineage>
</organism>
<evidence type="ECO:0000256" key="3">
    <source>
        <dbReference type="SAM" id="MobiDB-lite"/>
    </source>
</evidence>
<name>A0A0V0R4J4_PSEPJ</name>
<feature type="coiled-coil region" evidence="2">
    <location>
        <begin position="674"/>
        <end position="754"/>
    </location>
</feature>
<dbReference type="InParanoid" id="A0A0V0R4J4"/>
<dbReference type="SUPFAM" id="SSF50978">
    <property type="entry name" value="WD40 repeat-like"/>
    <property type="match status" value="1"/>
</dbReference>
<dbReference type="Proteomes" id="UP000054937">
    <property type="component" value="Unassembled WGS sequence"/>
</dbReference>
<dbReference type="EMBL" id="LDAU01000051">
    <property type="protein sequence ID" value="KRX09401.1"/>
    <property type="molecule type" value="Genomic_DNA"/>
</dbReference>
<feature type="coiled-coil region" evidence="2">
    <location>
        <begin position="518"/>
        <end position="608"/>
    </location>
</feature>